<evidence type="ECO:0000256" key="11">
    <source>
        <dbReference type="ARBA" id="ARBA00023157"/>
    </source>
</evidence>
<dbReference type="PANTHER" id="PTHR10041:SF8">
    <property type="entry name" value="COLIPASE"/>
    <property type="match status" value="1"/>
</dbReference>
<comment type="function">
    <text evidence="1">Enterostatin has a biological activity as a satiety signal.</text>
</comment>
<evidence type="ECO:0000259" key="14">
    <source>
        <dbReference type="Pfam" id="PF02740"/>
    </source>
</evidence>
<dbReference type="Pfam" id="PF01114">
    <property type="entry name" value="Colipase"/>
    <property type="match status" value="1"/>
</dbReference>
<evidence type="ECO:0000256" key="3">
    <source>
        <dbReference type="ARBA" id="ARBA00004613"/>
    </source>
</evidence>
<dbReference type="InterPro" id="IPR017913">
    <property type="entry name" value="Colipase_N"/>
</dbReference>
<feature type="domain" description="Colipase C-terminal" evidence="14">
    <location>
        <begin position="89"/>
        <end position="126"/>
    </location>
</feature>
<dbReference type="GO" id="GO:0005576">
    <property type="term" value="C:extracellular region"/>
    <property type="evidence" value="ECO:0007669"/>
    <property type="project" value="UniProtKB-SubCell"/>
</dbReference>
<evidence type="ECO:0000256" key="6">
    <source>
        <dbReference type="ARBA" id="ARBA00022525"/>
    </source>
</evidence>
<dbReference type="PROSITE" id="PS00121">
    <property type="entry name" value="COLIPASE_1"/>
    <property type="match status" value="1"/>
</dbReference>
<evidence type="ECO:0000313" key="17">
    <source>
        <dbReference type="Proteomes" id="UP000335636"/>
    </source>
</evidence>
<dbReference type="InterPro" id="IPR047576">
    <property type="entry name" value="CLPS_chr"/>
</dbReference>
<dbReference type="AlphaFoldDB" id="A0A5E4ATF8"/>
<comment type="subcellular location">
    <subcellularLocation>
        <location evidence="3">Secreted</location>
    </subcellularLocation>
</comment>
<evidence type="ECO:0000313" key="16">
    <source>
        <dbReference type="EMBL" id="VTJ60638.1"/>
    </source>
</evidence>
<dbReference type="GO" id="GO:0016042">
    <property type="term" value="P:lipid catabolic process"/>
    <property type="evidence" value="ECO:0007669"/>
    <property type="project" value="UniProtKB-KW"/>
</dbReference>
<sequence length="132" mass="14076">MKVLVLLLVTLAVAYAAPDPRGILINLEDGEICMNSAQCKSSCCQHFSPLGVARCTHMASENSECSPKGANDAQSSPQQSVTPLALALQTVYGIYYKCPCERGLTCESDRTIIGAITNTNYGICLDAGRSKE</sequence>
<comment type="subunit">
    <text evidence="4">Forms a 1:1 stoichiometric complex with pancreatic lipase.</text>
</comment>
<reference evidence="16 17" key="1">
    <citation type="submission" date="2019-04" db="EMBL/GenBank/DDBJ databases">
        <authorList>
            <person name="Alioto T."/>
            <person name="Alioto T."/>
        </authorList>
    </citation>
    <scope>NUCLEOTIDE SEQUENCE [LARGE SCALE GENOMIC DNA]</scope>
</reference>
<name>A0A5E4ATF8_MARMO</name>
<dbReference type="PROSITE" id="PS51342">
    <property type="entry name" value="COLIPASE_2"/>
    <property type="match status" value="1"/>
</dbReference>
<keyword evidence="6" id="KW-0964">Secreted</keyword>
<dbReference type="PANTHER" id="PTHR10041">
    <property type="entry name" value="COLIPASE"/>
    <property type="match status" value="1"/>
</dbReference>
<feature type="chain" id="PRO_5033850664" description="Colipase" evidence="12">
    <location>
        <begin position="17"/>
        <end position="132"/>
    </location>
</feature>
<evidence type="ECO:0000256" key="2">
    <source>
        <dbReference type="ARBA" id="ARBA00003508"/>
    </source>
</evidence>
<organism evidence="16 17">
    <name type="scientific">Marmota monax</name>
    <name type="common">Woodchuck</name>
    <dbReference type="NCBI Taxonomy" id="9995"/>
    <lineage>
        <taxon>Eukaryota</taxon>
        <taxon>Metazoa</taxon>
        <taxon>Chordata</taxon>
        <taxon>Craniata</taxon>
        <taxon>Vertebrata</taxon>
        <taxon>Euteleostomi</taxon>
        <taxon>Mammalia</taxon>
        <taxon>Eutheria</taxon>
        <taxon>Euarchontoglires</taxon>
        <taxon>Glires</taxon>
        <taxon>Rodentia</taxon>
        <taxon>Sciuromorpha</taxon>
        <taxon>Sciuridae</taxon>
        <taxon>Xerinae</taxon>
        <taxon>Marmotini</taxon>
        <taxon>Marmota</taxon>
    </lineage>
</organism>
<dbReference type="SMART" id="SM00023">
    <property type="entry name" value="COLIPASE"/>
    <property type="match status" value="1"/>
</dbReference>
<dbReference type="EMBL" id="WJEC01006483">
    <property type="protein sequence ID" value="KAF7472763.1"/>
    <property type="molecule type" value="Genomic_DNA"/>
</dbReference>
<dbReference type="InterPro" id="IPR017914">
    <property type="entry name" value="Colipase_C"/>
</dbReference>
<evidence type="ECO:0000256" key="12">
    <source>
        <dbReference type="SAM" id="SignalP"/>
    </source>
</evidence>
<comment type="function">
    <text evidence="2">Colipase is a cofactor of pancreatic lipase. It allows the lipase to anchor itself to the lipid-water interface. Without colipase the enzyme is washed off by bile salts, which have an inhibitory effect on the lipase.</text>
</comment>
<evidence type="ECO:0000256" key="4">
    <source>
        <dbReference type="ARBA" id="ARBA00011263"/>
    </source>
</evidence>
<dbReference type="GO" id="GO:0008047">
    <property type="term" value="F:enzyme activator activity"/>
    <property type="evidence" value="ECO:0007669"/>
    <property type="project" value="InterPro"/>
</dbReference>
<evidence type="ECO:0000256" key="9">
    <source>
        <dbReference type="ARBA" id="ARBA00022963"/>
    </source>
</evidence>
<proteinExistence type="predicted"/>
<evidence type="ECO:0000313" key="15">
    <source>
        <dbReference type="EMBL" id="KAF7472763.1"/>
    </source>
</evidence>
<dbReference type="GO" id="GO:0035473">
    <property type="term" value="F:lipase binding"/>
    <property type="evidence" value="ECO:0007669"/>
    <property type="project" value="InterPro"/>
</dbReference>
<keyword evidence="9" id="KW-0442">Lipid degradation</keyword>
<evidence type="ECO:0000259" key="13">
    <source>
        <dbReference type="Pfam" id="PF01114"/>
    </source>
</evidence>
<evidence type="ECO:0000256" key="10">
    <source>
        <dbReference type="ARBA" id="ARBA00023098"/>
    </source>
</evidence>
<dbReference type="InterPro" id="IPR017915">
    <property type="entry name" value="Colipase_CS"/>
</dbReference>
<dbReference type="GO" id="GO:0007586">
    <property type="term" value="P:digestion"/>
    <property type="evidence" value="ECO:0007669"/>
    <property type="project" value="UniProtKB-KW"/>
</dbReference>
<keyword evidence="7 12" id="KW-0732">Signal</keyword>
<keyword evidence="8" id="KW-0222">Digestion</keyword>
<evidence type="ECO:0000256" key="7">
    <source>
        <dbReference type="ARBA" id="ARBA00022729"/>
    </source>
</evidence>
<evidence type="ECO:0000256" key="5">
    <source>
        <dbReference type="ARBA" id="ARBA00020839"/>
    </source>
</evidence>
<dbReference type="Gene3D" id="2.10.80.10">
    <property type="entry name" value="Lipase, subunit A"/>
    <property type="match status" value="2"/>
</dbReference>
<dbReference type="PRINTS" id="PR00128">
    <property type="entry name" value="COLIPASE"/>
</dbReference>
<keyword evidence="10" id="KW-0443">Lipid metabolism</keyword>
<dbReference type="Proteomes" id="UP000662637">
    <property type="component" value="Unassembled WGS sequence"/>
</dbReference>
<feature type="domain" description="Colipase N-terminal" evidence="13">
    <location>
        <begin position="20"/>
        <end position="59"/>
    </location>
</feature>
<accession>A0A5E4ATF8</accession>
<protein>
    <recommendedName>
        <fullName evidence="5">Colipase</fullName>
    </recommendedName>
</protein>
<gene>
    <name evidence="15" type="ORF">GHT09_016355</name>
    <name evidence="16" type="ORF">MONAX_5E009601</name>
</gene>
<evidence type="ECO:0000256" key="8">
    <source>
        <dbReference type="ARBA" id="ARBA00022757"/>
    </source>
</evidence>
<reference evidence="15" key="2">
    <citation type="submission" date="2020-08" db="EMBL/GenBank/DDBJ databases">
        <authorList>
            <person name="Shumante A."/>
            <person name="Zimin A.V."/>
            <person name="Puiu D."/>
            <person name="Salzberg S.L."/>
        </authorList>
    </citation>
    <scope>NUCLEOTIDE SEQUENCE</scope>
    <source>
        <strain evidence="15">WC2-LM</strain>
        <tissue evidence="15">Liver</tissue>
    </source>
</reference>
<dbReference type="EMBL" id="CABDUW010000152">
    <property type="protein sequence ID" value="VTJ60638.1"/>
    <property type="molecule type" value="Genomic_DNA"/>
</dbReference>
<keyword evidence="11" id="KW-1015">Disulfide bond</keyword>
<dbReference type="GO" id="GO:0032094">
    <property type="term" value="P:response to food"/>
    <property type="evidence" value="ECO:0007669"/>
    <property type="project" value="TreeGrafter"/>
</dbReference>
<feature type="signal peptide" evidence="12">
    <location>
        <begin position="1"/>
        <end position="16"/>
    </location>
</feature>
<dbReference type="SUPFAM" id="SSF57190">
    <property type="entry name" value="Colipase-like"/>
    <property type="match status" value="2"/>
</dbReference>
<dbReference type="CDD" id="cd23011">
    <property type="entry name" value="CLPS"/>
    <property type="match status" value="1"/>
</dbReference>
<keyword evidence="17" id="KW-1185">Reference proteome</keyword>
<dbReference type="Proteomes" id="UP000335636">
    <property type="component" value="Unassembled WGS sequence"/>
</dbReference>
<dbReference type="Pfam" id="PF02740">
    <property type="entry name" value="Colipase_C"/>
    <property type="match status" value="1"/>
</dbReference>
<dbReference type="InterPro" id="IPR001981">
    <property type="entry name" value="Colipase"/>
</dbReference>
<evidence type="ECO:0000256" key="1">
    <source>
        <dbReference type="ARBA" id="ARBA00002722"/>
    </source>
</evidence>